<comment type="caution">
    <text evidence="2">The sequence shown here is derived from an EMBL/GenBank/DDBJ whole genome shotgun (WGS) entry which is preliminary data.</text>
</comment>
<dbReference type="AlphaFoldDB" id="A0A388SE53"/>
<gene>
    <name evidence="2" type="ORF">MESMUL_17990</name>
</gene>
<dbReference type="PANTHER" id="PTHR34704:SF1">
    <property type="entry name" value="ATPASE"/>
    <property type="match status" value="1"/>
</dbReference>
<reference evidence="2 3" key="1">
    <citation type="journal article" date="2018" name="Int. J. Syst. Evol. Microbiol.">
        <title>Mesosutterella multiformis gen. nov., sp. nov., a member of the family Sutterellaceae and Sutterella megalosphaeroides sp. nov., isolated from human faeces.</title>
        <authorList>
            <person name="Sakamoto M."/>
            <person name="Ikeyama N."/>
            <person name="Kunihiro T."/>
            <person name="Iino T."/>
            <person name="Yuki M."/>
            <person name="Ohkuma M."/>
        </authorList>
    </citation>
    <scope>NUCLEOTIDE SEQUENCE [LARGE SCALE GENOMIC DNA]</scope>
    <source>
        <strain evidence="2 3">4NBBH2</strain>
    </source>
</reference>
<dbReference type="Proteomes" id="UP000266091">
    <property type="component" value="Unassembled WGS sequence"/>
</dbReference>
<dbReference type="RefSeq" id="WP_116270706.1">
    <property type="nucleotide sequence ID" value="NZ_BGZJ01000002.1"/>
</dbReference>
<feature type="domain" description="Orc1-like AAA ATPase" evidence="1">
    <location>
        <begin position="7"/>
        <end position="107"/>
    </location>
</feature>
<dbReference type="InterPro" id="IPR027417">
    <property type="entry name" value="P-loop_NTPase"/>
</dbReference>
<dbReference type="OrthoDB" id="9801841at2"/>
<dbReference type="Pfam" id="PF13191">
    <property type="entry name" value="AAA_16"/>
    <property type="match status" value="1"/>
</dbReference>
<dbReference type="EMBL" id="BGZJ01000002">
    <property type="protein sequence ID" value="GBO94445.1"/>
    <property type="molecule type" value="Genomic_DNA"/>
</dbReference>
<dbReference type="SUPFAM" id="SSF52540">
    <property type="entry name" value="P-loop containing nucleoside triphosphate hydrolases"/>
    <property type="match status" value="1"/>
</dbReference>
<dbReference type="InterPro" id="IPR041664">
    <property type="entry name" value="AAA_16"/>
</dbReference>
<name>A0A388SE53_9BURK</name>
<proteinExistence type="predicted"/>
<dbReference type="Gene3D" id="3.40.50.300">
    <property type="entry name" value="P-loop containing nucleotide triphosphate hydrolases"/>
    <property type="match status" value="1"/>
</dbReference>
<protein>
    <recommendedName>
        <fullName evidence="1">Orc1-like AAA ATPase domain-containing protein</fullName>
    </recommendedName>
</protein>
<dbReference type="PANTHER" id="PTHR34704">
    <property type="entry name" value="ATPASE"/>
    <property type="match status" value="1"/>
</dbReference>
<evidence type="ECO:0000313" key="3">
    <source>
        <dbReference type="Proteomes" id="UP000266091"/>
    </source>
</evidence>
<sequence>MSDRQKIGRSRETERLKELLSAPGPHLITVRGETGVGKTALLEEAAKERRLFRFEAADMNSRLLLRSFTSDFNQFFGKNEAEFPSWEDALKSVFEASLQTGSAIAFDRFEALCGAVPEFPAVLREVFQSVRTPSPCPLILSGGGVAWMRETVSGFKSPLYGLPNTTIELSGLSLRDMPAFFPGWTPADQFTVWALFGGVPGVLALFNREETLDTNLSRLLTRGSVFDFAVRLATETPFREPRIYHSIMSAVARDCDTPGKIAAWIGETEAKCGKYLSGLVRSGLVTKIFPCGVPKDGRKGLYRLSSPALKLWYRCLFMGSGNGASGLKTRLNAILGEPLALASSDALTRLGRRSRLRFMPEESGLLEGVQSDSGTLFALTDASKTDWLIGLASADPTPVGEAALRGFALHALKGRDDRRTDLAASSLAGYTDEARNFAETAGIRLLELPDLLR</sequence>
<organism evidence="2 3">
    <name type="scientific">Mesosutterella multiformis</name>
    <dbReference type="NCBI Taxonomy" id="2259133"/>
    <lineage>
        <taxon>Bacteria</taxon>
        <taxon>Pseudomonadati</taxon>
        <taxon>Pseudomonadota</taxon>
        <taxon>Betaproteobacteria</taxon>
        <taxon>Burkholderiales</taxon>
        <taxon>Sutterellaceae</taxon>
        <taxon>Mesosutterella</taxon>
    </lineage>
</organism>
<evidence type="ECO:0000259" key="1">
    <source>
        <dbReference type="Pfam" id="PF13191"/>
    </source>
</evidence>
<evidence type="ECO:0000313" key="2">
    <source>
        <dbReference type="EMBL" id="GBO94445.1"/>
    </source>
</evidence>
<keyword evidence="3" id="KW-1185">Reference proteome</keyword>
<accession>A0A388SE53</accession>